<evidence type="ECO:0000313" key="1">
    <source>
        <dbReference type="EMBL" id="MBD9699453.1"/>
    </source>
</evidence>
<protein>
    <submittedName>
        <fullName evidence="1">DUF4127 family protein</fullName>
    </submittedName>
</protein>
<gene>
    <name evidence="1" type="ORF">IGS67_08115</name>
</gene>
<name>A0ABR9DQN2_9MICO</name>
<comment type="caution">
    <text evidence="1">The sequence shown here is derived from an EMBL/GenBank/DDBJ whole genome shotgun (WGS) entry which is preliminary data.</text>
</comment>
<keyword evidence="2" id="KW-1185">Reference proteome</keyword>
<reference evidence="1 2" key="1">
    <citation type="submission" date="2020-09" db="EMBL/GenBank/DDBJ databases">
        <title>Flavimobilis rhizosphaerae sp. nov., isolated from rhizosphere soil of Spartina alterniflora.</title>
        <authorList>
            <person name="Hanqin C."/>
        </authorList>
    </citation>
    <scope>NUCLEOTIDE SEQUENCE [LARGE SCALE GENOMIC DNA]</scope>
    <source>
        <strain evidence="1 2">GY 10621</strain>
    </source>
</reference>
<sequence>MTPRPAIVLVPLDERPVNTGLVADVAAVAGHPLELPPEGARARYREAASTDNLAAWLRDRAADPEVGALVVSVDMLVHGGLIPARTTDEDTATVLRRLDVLREIKEARPELPILAVTLVTRASDHDSSIEEPEYWATYGRRMHALGREAHQAWENGTGSPAADVPADVRRDFARRRLRNHIVNLSAIDLRADGVLDHLVVTADDTARFSAGSVEQGWLAYWGVLDPAMQVPIYPGADETGAVLVGRALTMLSGVSPRVRYVTADPEGMERIPPYENAPLSTSVPRQIAAAGGTVVAEDAELVLVVHTSDPARGDQGGPGAVDDPEAAAATVALVAEHVASGVMVAVADLRYANGSDPTLVEGLRAAGLLEEIVAYGGWNTAGNALGSTVALGVAAVVADRTGLPARELARTPRVRRLLDDHAYQSVVRKRAWDEVFHGTYMPLPADEVAAAEAWVTAELRREHEALLPGDTLRLDKVLLPWERSFEVDIVFAGETR</sequence>
<dbReference type="Pfam" id="PF13552">
    <property type="entry name" value="DUF4127"/>
    <property type="match status" value="1"/>
</dbReference>
<proteinExistence type="predicted"/>
<dbReference type="EMBL" id="JACZDF010000003">
    <property type="protein sequence ID" value="MBD9699453.1"/>
    <property type="molecule type" value="Genomic_DNA"/>
</dbReference>
<dbReference type="Proteomes" id="UP000642107">
    <property type="component" value="Unassembled WGS sequence"/>
</dbReference>
<accession>A0ABR9DQN2</accession>
<dbReference type="RefSeq" id="WP_192279478.1">
    <property type="nucleotide sequence ID" value="NZ_JACZDF010000003.1"/>
</dbReference>
<organism evidence="1 2">
    <name type="scientific">Flavimobilis rhizosphaerae</name>
    <dbReference type="NCBI Taxonomy" id="2775421"/>
    <lineage>
        <taxon>Bacteria</taxon>
        <taxon>Bacillati</taxon>
        <taxon>Actinomycetota</taxon>
        <taxon>Actinomycetes</taxon>
        <taxon>Micrococcales</taxon>
        <taxon>Jonesiaceae</taxon>
        <taxon>Flavimobilis</taxon>
    </lineage>
</organism>
<evidence type="ECO:0000313" key="2">
    <source>
        <dbReference type="Proteomes" id="UP000642107"/>
    </source>
</evidence>
<dbReference type="InterPro" id="IPR025394">
    <property type="entry name" value="DUF4127"/>
</dbReference>